<dbReference type="PANTHER" id="PTHR31541">
    <property type="entry name" value="B3 DOMAIN PLANT PROTEIN-RELATED"/>
    <property type="match status" value="1"/>
</dbReference>
<keyword evidence="4" id="KW-0804">Transcription</keyword>
<dbReference type="Proteomes" id="UP001141552">
    <property type="component" value="Unassembled WGS sequence"/>
</dbReference>
<name>A0A9Q0F499_9ROSI</name>
<evidence type="ECO:0000259" key="6">
    <source>
        <dbReference type="Pfam" id="PF02362"/>
    </source>
</evidence>
<comment type="caution">
    <text evidence="7">The sequence shown here is derived from an EMBL/GenBank/DDBJ whole genome shotgun (WGS) entry which is preliminary data.</text>
</comment>
<comment type="subcellular location">
    <subcellularLocation>
        <location evidence="1">Nucleus</location>
    </subcellularLocation>
</comment>
<feature type="domain" description="TF-B3" evidence="6">
    <location>
        <begin position="54"/>
        <end position="155"/>
    </location>
</feature>
<proteinExistence type="predicted"/>
<keyword evidence="5" id="KW-0539">Nucleus</keyword>
<gene>
    <name evidence="7" type="ORF">Tsubulata_033277</name>
</gene>
<evidence type="ECO:0000313" key="7">
    <source>
        <dbReference type="EMBL" id="KAJ4824412.1"/>
    </source>
</evidence>
<dbReference type="InterPro" id="IPR003340">
    <property type="entry name" value="B3_DNA-bd"/>
</dbReference>
<dbReference type="CDD" id="cd10017">
    <property type="entry name" value="B3_DNA"/>
    <property type="match status" value="1"/>
</dbReference>
<evidence type="ECO:0000313" key="8">
    <source>
        <dbReference type="Proteomes" id="UP001141552"/>
    </source>
</evidence>
<keyword evidence="2" id="KW-0805">Transcription regulation</keyword>
<accession>A0A9Q0F499</accession>
<dbReference type="EMBL" id="JAKUCV010007194">
    <property type="protein sequence ID" value="KAJ4824412.1"/>
    <property type="molecule type" value="Genomic_DNA"/>
</dbReference>
<dbReference type="SUPFAM" id="SSF101936">
    <property type="entry name" value="DNA-binding pseudobarrel domain"/>
    <property type="match status" value="1"/>
</dbReference>
<keyword evidence="3" id="KW-0238">DNA-binding</keyword>
<organism evidence="7 8">
    <name type="scientific">Turnera subulata</name>
    <dbReference type="NCBI Taxonomy" id="218843"/>
    <lineage>
        <taxon>Eukaryota</taxon>
        <taxon>Viridiplantae</taxon>
        <taxon>Streptophyta</taxon>
        <taxon>Embryophyta</taxon>
        <taxon>Tracheophyta</taxon>
        <taxon>Spermatophyta</taxon>
        <taxon>Magnoliopsida</taxon>
        <taxon>eudicotyledons</taxon>
        <taxon>Gunneridae</taxon>
        <taxon>Pentapetalae</taxon>
        <taxon>rosids</taxon>
        <taxon>fabids</taxon>
        <taxon>Malpighiales</taxon>
        <taxon>Passifloraceae</taxon>
        <taxon>Turnera</taxon>
    </lineage>
</organism>
<dbReference type="Gene3D" id="2.40.330.10">
    <property type="entry name" value="DNA-binding pseudobarrel domain"/>
    <property type="match status" value="1"/>
</dbReference>
<reference evidence="7" key="1">
    <citation type="submission" date="2022-02" db="EMBL/GenBank/DDBJ databases">
        <authorList>
            <person name="Henning P.M."/>
            <person name="McCubbin A.G."/>
            <person name="Shore J.S."/>
        </authorList>
    </citation>
    <scope>NUCLEOTIDE SEQUENCE</scope>
    <source>
        <strain evidence="7">F60SS</strain>
        <tissue evidence="7">Leaves</tissue>
    </source>
</reference>
<dbReference type="Pfam" id="PF02362">
    <property type="entry name" value="B3"/>
    <property type="match status" value="1"/>
</dbReference>
<dbReference type="PANTHER" id="PTHR31541:SF28">
    <property type="entry name" value="TF-B3 DOMAIN-CONTAINING PROTEIN"/>
    <property type="match status" value="1"/>
</dbReference>
<evidence type="ECO:0000256" key="5">
    <source>
        <dbReference type="ARBA" id="ARBA00023242"/>
    </source>
</evidence>
<protein>
    <recommendedName>
        <fullName evidence="6">TF-B3 domain-containing protein</fullName>
    </recommendedName>
</protein>
<dbReference type="AlphaFoldDB" id="A0A9Q0F499"/>
<reference evidence="7" key="2">
    <citation type="journal article" date="2023" name="Plants (Basel)">
        <title>Annotation of the Turnera subulata (Passifloraceae) Draft Genome Reveals the S-Locus Evolved after the Divergence of Turneroideae from Passifloroideae in a Stepwise Manner.</title>
        <authorList>
            <person name="Henning P.M."/>
            <person name="Roalson E.H."/>
            <person name="Mir W."/>
            <person name="McCubbin A.G."/>
            <person name="Shore J.S."/>
        </authorList>
    </citation>
    <scope>NUCLEOTIDE SEQUENCE</scope>
    <source>
        <strain evidence="7">F60SS</strain>
    </source>
</reference>
<dbReference type="GO" id="GO:0005634">
    <property type="term" value="C:nucleus"/>
    <property type="evidence" value="ECO:0007669"/>
    <property type="project" value="UniProtKB-SubCell"/>
</dbReference>
<evidence type="ECO:0000256" key="1">
    <source>
        <dbReference type="ARBA" id="ARBA00004123"/>
    </source>
</evidence>
<dbReference type="GO" id="GO:0003677">
    <property type="term" value="F:DNA binding"/>
    <property type="evidence" value="ECO:0007669"/>
    <property type="project" value="UniProtKB-KW"/>
</dbReference>
<dbReference type="InterPro" id="IPR005508">
    <property type="entry name" value="At2g31720-like"/>
</dbReference>
<dbReference type="InterPro" id="IPR015300">
    <property type="entry name" value="DNA-bd_pseudobarrel_sf"/>
</dbReference>
<evidence type="ECO:0000256" key="4">
    <source>
        <dbReference type="ARBA" id="ARBA00023163"/>
    </source>
</evidence>
<evidence type="ECO:0000256" key="3">
    <source>
        <dbReference type="ARBA" id="ARBA00023125"/>
    </source>
</evidence>
<dbReference type="OrthoDB" id="668173at2759"/>
<keyword evidence="8" id="KW-1185">Reference proteome</keyword>
<sequence>MVKETRTNADIEEGLTGYSREQILVLVNIYKPPNIPAVPGLEGLIGRCSKPLEKQLTSTDVRKDQCRLSMDKDHVRKHLMPLLKEGERTHEGIDVVTYDKYGKGFDMVFKVWPSGCVNVLIKGWKAFFQEHKLQEHRDFVTVWMFGRRDNDKLCFAITWRTLPINKPLDVVKKPKKK</sequence>
<evidence type="ECO:0000256" key="2">
    <source>
        <dbReference type="ARBA" id="ARBA00023015"/>
    </source>
</evidence>